<name>A0A420FWH1_9SPHI</name>
<reference evidence="6 7" key="1">
    <citation type="submission" date="2016-07" db="EMBL/GenBank/DDBJ databases">
        <title>Genome analysis of Sphingobacterium siyangense T12B17.</title>
        <authorList>
            <person name="Xu D."/>
            <person name="Su Y."/>
            <person name="Zheng S."/>
        </authorList>
    </citation>
    <scope>NUCLEOTIDE SEQUENCE [LARGE SCALE GENOMIC DNA]</scope>
    <source>
        <strain evidence="6 7">T12B17</strain>
    </source>
</reference>
<dbReference type="PRINTS" id="PR00039">
    <property type="entry name" value="HTHLYSR"/>
</dbReference>
<dbReference type="Gene3D" id="3.40.190.10">
    <property type="entry name" value="Periplasmic binding protein-like II"/>
    <property type="match status" value="2"/>
</dbReference>
<dbReference type="SUPFAM" id="SSF46785">
    <property type="entry name" value="Winged helix' DNA-binding domain"/>
    <property type="match status" value="1"/>
</dbReference>
<dbReference type="PANTHER" id="PTHR30346:SF0">
    <property type="entry name" value="HCA OPERON TRANSCRIPTIONAL ACTIVATOR HCAR"/>
    <property type="match status" value="1"/>
</dbReference>
<keyword evidence="4" id="KW-0804">Transcription</keyword>
<keyword evidence="2" id="KW-0805">Transcription regulation</keyword>
<feature type="domain" description="HTH lysR-type" evidence="5">
    <location>
        <begin position="5"/>
        <end position="62"/>
    </location>
</feature>
<dbReference type="InterPro" id="IPR005119">
    <property type="entry name" value="LysR_subst-bd"/>
</dbReference>
<dbReference type="RefSeq" id="WP_120334335.1">
    <property type="nucleotide sequence ID" value="NZ_JBPFRV010000009.1"/>
</dbReference>
<dbReference type="EMBL" id="MCAQ01000012">
    <property type="protein sequence ID" value="RKF37292.1"/>
    <property type="molecule type" value="Genomic_DNA"/>
</dbReference>
<organism evidence="6 7">
    <name type="scientific">Sphingobacterium siyangense</name>
    <dbReference type="NCBI Taxonomy" id="459529"/>
    <lineage>
        <taxon>Bacteria</taxon>
        <taxon>Pseudomonadati</taxon>
        <taxon>Bacteroidota</taxon>
        <taxon>Sphingobacteriia</taxon>
        <taxon>Sphingobacteriales</taxon>
        <taxon>Sphingobacteriaceae</taxon>
        <taxon>Sphingobacterium</taxon>
    </lineage>
</organism>
<evidence type="ECO:0000256" key="1">
    <source>
        <dbReference type="ARBA" id="ARBA00009437"/>
    </source>
</evidence>
<evidence type="ECO:0000313" key="6">
    <source>
        <dbReference type="EMBL" id="RKF37292.1"/>
    </source>
</evidence>
<evidence type="ECO:0000259" key="5">
    <source>
        <dbReference type="PROSITE" id="PS50931"/>
    </source>
</evidence>
<dbReference type="GO" id="GO:0032993">
    <property type="term" value="C:protein-DNA complex"/>
    <property type="evidence" value="ECO:0007669"/>
    <property type="project" value="TreeGrafter"/>
</dbReference>
<accession>A0A420FWH1</accession>
<dbReference type="GO" id="GO:0003677">
    <property type="term" value="F:DNA binding"/>
    <property type="evidence" value="ECO:0007669"/>
    <property type="project" value="UniProtKB-KW"/>
</dbReference>
<dbReference type="Pfam" id="PF00126">
    <property type="entry name" value="HTH_1"/>
    <property type="match status" value="1"/>
</dbReference>
<dbReference type="FunFam" id="1.10.10.10:FF:000001">
    <property type="entry name" value="LysR family transcriptional regulator"/>
    <property type="match status" value="1"/>
</dbReference>
<proteinExistence type="inferred from homology"/>
<evidence type="ECO:0000256" key="4">
    <source>
        <dbReference type="ARBA" id="ARBA00023163"/>
    </source>
</evidence>
<dbReference type="AlphaFoldDB" id="A0A420FWH1"/>
<dbReference type="GO" id="GO:0003700">
    <property type="term" value="F:DNA-binding transcription factor activity"/>
    <property type="evidence" value="ECO:0007669"/>
    <property type="project" value="InterPro"/>
</dbReference>
<evidence type="ECO:0000256" key="2">
    <source>
        <dbReference type="ARBA" id="ARBA00023015"/>
    </source>
</evidence>
<keyword evidence="7" id="KW-1185">Reference proteome</keyword>
<evidence type="ECO:0000313" key="7">
    <source>
        <dbReference type="Proteomes" id="UP000286402"/>
    </source>
</evidence>
<dbReference type="SUPFAM" id="SSF53850">
    <property type="entry name" value="Periplasmic binding protein-like II"/>
    <property type="match status" value="1"/>
</dbReference>
<dbReference type="PANTHER" id="PTHR30346">
    <property type="entry name" value="TRANSCRIPTIONAL DUAL REGULATOR HCAR-RELATED"/>
    <property type="match status" value="1"/>
</dbReference>
<comment type="caution">
    <text evidence="6">The sequence shown here is derived from an EMBL/GenBank/DDBJ whole genome shotgun (WGS) entry which is preliminary data.</text>
</comment>
<dbReference type="InterPro" id="IPR000847">
    <property type="entry name" value="LysR_HTH_N"/>
</dbReference>
<gene>
    <name evidence="6" type="ORF">BCY89_06525</name>
</gene>
<dbReference type="InterPro" id="IPR036388">
    <property type="entry name" value="WH-like_DNA-bd_sf"/>
</dbReference>
<dbReference type="Pfam" id="PF03466">
    <property type="entry name" value="LysR_substrate"/>
    <property type="match status" value="1"/>
</dbReference>
<dbReference type="PROSITE" id="PS50931">
    <property type="entry name" value="HTH_LYSR"/>
    <property type="match status" value="1"/>
</dbReference>
<evidence type="ECO:0000256" key="3">
    <source>
        <dbReference type="ARBA" id="ARBA00023125"/>
    </source>
</evidence>
<keyword evidence="3" id="KW-0238">DNA-binding</keyword>
<comment type="similarity">
    <text evidence="1">Belongs to the LysR transcriptional regulatory family.</text>
</comment>
<dbReference type="InterPro" id="IPR036390">
    <property type="entry name" value="WH_DNA-bd_sf"/>
</dbReference>
<protein>
    <submittedName>
        <fullName evidence="6">Transcriptional regulator</fullName>
    </submittedName>
</protein>
<sequence>MNYQIELRHLLYFKVLAEELHFRRAAEKLFIAQPGLSRQIKQLEESYGVTLFERNKRNVQMTEAGMYLFQEVKELFRHLDQIETQLQSFANGKISTLKLGFIGSAVQTILPQLLVTLKQQQPDIELSLHELANETQLDLLEKKELDLGFVRLSETPPGLCSLPIHTEHFSLVLPNNHPLLKSPQPSLDAFKNESFILFSKNYSHSYYDLVMSIFSDHKFIPKVTLRTVNALTIFNMVAQGLGVAIVPSSLKNGYHVDVTFLELNTLPQRTTLSLVWNAQNRNPGIPLVVQIIASQTNKAGPDTADINNNS</sequence>
<dbReference type="Gene3D" id="1.10.10.10">
    <property type="entry name" value="Winged helix-like DNA-binding domain superfamily/Winged helix DNA-binding domain"/>
    <property type="match status" value="1"/>
</dbReference>
<dbReference type="Proteomes" id="UP000286402">
    <property type="component" value="Unassembled WGS sequence"/>
</dbReference>